<evidence type="ECO:0000259" key="17">
    <source>
        <dbReference type="SMART" id="SM00562"/>
    </source>
</evidence>
<comment type="caution">
    <text evidence="18">The sequence shown here is derived from an EMBL/GenBank/DDBJ whole genome shotgun (WGS) entry which is preliminary data.</text>
</comment>
<evidence type="ECO:0000256" key="9">
    <source>
        <dbReference type="ARBA" id="ARBA00022777"/>
    </source>
</evidence>
<dbReference type="NCBIfam" id="NF001908">
    <property type="entry name" value="PRK00668.1"/>
    <property type="match status" value="1"/>
</dbReference>
<evidence type="ECO:0000256" key="4">
    <source>
        <dbReference type="ARBA" id="ARBA00017632"/>
    </source>
</evidence>
<evidence type="ECO:0000256" key="15">
    <source>
        <dbReference type="RuleBase" id="RU004011"/>
    </source>
</evidence>
<comment type="subcellular location">
    <subcellularLocation>
        <location evidence="13">Cytoplasm</location>
    </subcellularLocation>
</comment>
<dbReference type="InterPro" id="IPR001564">
    <property type="entry name" value="Nucleoside_diP_kinase"/>
</dbReference>
<proteinExistence type="inferred from homology"/>
<dbReference type="AlphaFoldDB" id="A0A5C6A6C1"/>
<evidence type="ECO:0000256" key="12">
    <source>
        <dbReference type="ARBA" id="ARBA00023080"/>
    </source>
</evidence>
<keyword evidence="9 13" id="KW-0418">Kinase</keyword>
<keyword evidence="10 13" id="KW-0067">ATP-binding</keyword>
<reference evidence="18 19" key="1">
    <citation type="submission" date="2019-02" db="EMBL/GenBank/DDBJ databases">
        <title>Deep-cultivation of Planctomycetes and their phenomic and genomic characterization uncovers novel biology.</title>
        <authorList>
            <person name="Wiegand S."/>
            <person name="Jogler M."/>
            <person name="Boedeker C."/>
            <person name="Pinto D."/>
            <person name="Vollmers J."/>
            <person name="Rivas-Marin E."/>
            <person name="Kohn T."/>
            <person name="Peeters S.H."/>
            <person name="Heuer A."/>
            <person name="Rast P."/>
            <person name="Oberbeckmann S."/>
            <person name="Bunk B."/>
            <person name="Jeske O."/>
            <person name="Meyerdierks A."/>
            <person name="Storesund J.E."/>
            <person name="Kallscheuer N."/>
            <person name="Luecker S."/>
            <person name="Lage O.M."/>
            <person name="Pohl T."/>
            <person name="Merkel B.J."/>
            <person name="Hornburger P."/>
            <person name="Mueller R.-W."/>
            <person name="Bruemmer F."/>
            <person name="Labrenz M."/>
            <person name="Spormann A.M."/>
            <person name="Op Den Camp H."/>
            <person name="Overmann J."/>
            <person name="Amann R."/>
            <person name="Jetten M.S.M."/>
            <person name="Mascher T."/>
            <person name="Medema M.H."/>
            <person name="Devos D.P."/>
            <person name="Kaster A.-K."/>
            <person name="Ovreas L."/>
            <person name="Rohde M."/>
            <person name="Galperin M.Y."/>
            <person name="Jogler C."/>
        </authorList>
    </citation>
    <scope>NUCLEOTIDE SEQUENCE [LARGE SCALE GENOMIC DNA]</scope>
    <source>
        <strain evidence="18 19">Pla52n</strain>
    </source>
</reference>
<dbReference type="Pfam" id="PF00334">
    <property type="entry name" value="NDK"/>
    <property type="match status" value="1"/>
</dbReference>
<sequence length="156" mass="17153">MSDSMQRTLVLLKPDAVQRRLIGELIARFEAKGLNIVAMKMLQVTPELAKQHYAEHVEKPFYPSLESFITSAPIVALAIDGLDVIQVVRDMLGATSGLKAAAGTIRGDFSSSRQMNLVHASDGPDAAQRELALYFDESEFCDYQPVLVPFLRAGDE</sequence>
<keyword evidence="13" id="KW-0963">Cytoplasm</keyword>
<keyword evidence="19" id="KW-1185">Reference proteome</keyword>
<accession>A0A5C6A6C1</accession>
<feature type="binding site" evidence="13 14">
    <location>
        <position position="106"/>
    </location>
    <ligand>
        <name>ATP</name>
        <dbReference type="ChEBI" id="CHEBI:30616"/>
    </ligand>
</feature>
<feature type="active site" description="Pros-phosphohistidine intermediate" evidence="13 14">
    <location>
        <position position="119"/>
    </location>
</feature>
<dbReference type="GO" id="GO:0046872">
    <property type="term" value="F:metal ion binding"/>
    <property type="evidence" value="ECO:0007669"/>
    <property type="project" value="UniProtKB-KW"/>
</dbReference>
<comment type="subunit">
    <text evidence="13">Homotetramer.</text>
</comment>
<feature type="binding site" evidence="13 14">
    <location>
        <position position="116"/>
    </location>
    <ligand>
        <name>ATP</name>
        <dbReference type="ChEBI" id="CHEBI:30616"/>
    </ligand>
</feature>
<feature type="binding site" evidence="13 14">
    <location>
        <position position="13"/>
    </location>
    <ligand>
        <name>ATP</name>
        <dbReference type="ChEBI" id="CHEBI:30616"/>
    </ligand>
</feature>
<feature type="domain" description="Nucleoside diphosphate kinase-like" evidence="17">
    <location>
        <begin position="5"/>
        <end position="142"/>
    </location>
</feature>
<keyword evidence="7 13" id="KW-0479">Metal-binding</keyword>
<evidence type="ECO:0000256" key="3">
    <source>
        <dbReference type="ARBA" id="ARBA00012966"/>
    </source>
</evidence>
<evidence type="ECO:0000256" key="2">
    <source>
        <dbReference type="ARBA" id="ARBA00008142"/>
    </source>
</evidence>
<dbReference type="PROSITE" id="PS00469">
    <property type="entry name" value="NDPK"/>
    <property type="match status" value="1"/>
</dbReference>
<evidence type="ECO:0000256" key="7">
    <source>
        <dbReference type="ARBA" id="ARBA00022723"/>
    </source>
</evidence>
<dbReference type="Proteomes" id="UP000320176">
    <property type="component" value="Unassembled WGS sequence"/>
</dbReference>
<gene>
    <name evidence="13 18" type="primary">ndk</name>
    <name evidence="18" type="ORF">Pla52n_57210</name>
</gene>
<dbReference type="InterPro" id="IPR036850">
    <property type="entry name" value="NDK-like_dom_sf"/>
</dbReference>
<evidence type="ECO:0000256" key="6">
    <source>
        <dbReference type="ARBA" id="ARBA00022679"/>
    </source>
</evidence>
<dbReference type="PROSITE" id="PS51374">
    <property type="entry name" value="NDPK_LIKE"/>
    <property type="match status" value="1"/>
</dbReference>
<dbReference type="PRINTS" id="PR01243">
    <property type="entry name" value="NUCDPKINASE"/>
</dbReference>
<dbReference type="GO" id="GO:0006228">
    <property type="term" value="P:UTP biosynthetic process"/>
    <property type="evidence" value="ECO:0007669"/>
    <property type="project" value="UniProtKB-UniRule"/>
</dbReference>
<evidence type="ECO:0000313" key="19">
    <source>
        <dbReference type="Proteomes" id="UP000320176"/>
    </source>
</evidence>
<keyword evidence="12 13" id="KW-0546">Nucleotide metabolism</keyword>
<dbReference type="InterPro" id="IPR023005">
    <property type="entry name" value="Nucleoside_diP_kinase_AS"/>
</dbReference>
<evidence type="ECO:0000256" key="13">
    <source>
        <dbReference type="HAMAP-Rule" id="MF_00451"/>
    </source>
</evidence>
<evidence type="ECO:0000256" key="8">
    <source>
        <dbReference type="ARBA" id="ARBA00022741"/>
    </source>
</evidence>
<comment type="similarity">
    <text evidence="2 13 14 15">Belongs to the NDK family.</text>
</comment>
<feature type="binding site" evidence="13 14">
    <location>
        <position position="95"/>
    </location>
    <ligand>
        <name>ATP</name>
        <dbReference type="ChEBI" id="CHEBI:30616"/>
    </ligand>
</feature>
<keyword evidence="5 13" id="KW-0597">Phosphoprotein</keyword>
<dbReference type="EC" id="2.7.4.6" evidence="3 13"/>
<dbReference type="InterPro" id="IPR034907">
    <property type="entry name" value="NDK-like_dom"/>
</dbReference>
<comment type="catalytic activity">
    <reaction evidence="13">
        <text>a ribonucleoside 5'-diphosphate + ATP = a ribonucleoside 5'-triphosphate + ADP</text>
        <dbReference type="Rhea" id="RHEA:18113"/>
        <dbReference type="ChEBI" id="CHEBI:30616"/>
        <dbReference type="ChEBI" id="CHEBI:57930"/>
        <dbReference type="ChEBI" id="CHEBI:61557"/>
        <dbReference type="ChEBI" id="CHEBI:456216"/>
        <dbReference type="EC" id="2.7.4.6"/>
    </reaction>
</comment>
<keyword evidence="6 13" id="KW-0808">Transferase</keyword>
<comment type="function">
    <text evidence="13">Major role in the synthesis of nucleoside triphosphates other than ATP. The ATP gamma phosphate is transferred to the NDP beta phosphate via a ping-pong mechanism, using a phosphorylated active-site intermediate.</text>
</comment>
<dbReference type="GO" id="GO:0005737">
    <property type="term" value="C:cytoplasm"/>
    <property type="evidence" value="ECO:0007669"/>
    <property type="project" value="UniProtKB-SubCell"/>
</dbReference>
<dbReference type="GO" id="GO:0004550">
    <property type="term" value="F:nucleoside diphosphate kinase activity"/>
    <property type="evidence" value="ECO:0007669"/>
    <property type="project" value="UniProtKB-UniRule"/>
</dbReference>
<dbReference type="HAMAP" id="MF_00451">
    <property type="entry name" value="NDP_kinase"/>
    <property type="match status" value="1"/>
</dbReference>
<evidence type="ECO:0000313" key="18">
    <source>
        <dbReference type="EMBL" id="TWT93893.1"/>
    </source>
</evidence>
<protein>
    <recommendedName>
        <fullName evidence="4 13">Nucleoside diphosphate kinase</fullName>
        <shortName evidence="13">NDK</shortName>
        <shortName evidence="13">NDP kinase</shortName>
        <ecNumber evidence="3 13">2.7.4.6</ecNumber>
    </recommendedName>
    <alternativeName>
        <fullName evidence="13">Nucleoside-2-P kinase</fullName>
    </alternativeName>
</protein>
<dbReference type="CDD" id="cd04413">
    <property type="entry name" value="NDPk_I"/>
    <property type="match status" value="1"/>
</dbReference>
<dbReference type="FunFam" id="3.30.70.141:FF:000003">
    <property type="entry name" value="Nucleoside diphosphate kinase"/>
    <property type="match status" value="1"/>
</dbReference>
<feature type="binding site" evidence="13 14">
    <location>
        <position position="61"/>
    </location>
    <ligand>
        <name>ATP</name>
        <dbReference type="ChEBI" id="CHEBI:30616"/>
    </ligand>
</feature>
<evidence type="ECO:0000256" key="1">
    <source>
        <dbReference type="ARBA" id="ARBA00001946"/>
    </source>
</evidence>
<dbReference type="GO" id="GO:0005524">
    <property type="term" value="F:ATP binding"/>
    <property type="evidence" value="ECO:0007669"/>
    <property type="project" value="UniProtKB-UniRule"/>
</dbReference>
<dbReference type="GO" id="GO:0006241">
    <property type="term" value="P:CTP biosynthetic process"/>
    <property type="evidence" value="ECO:0007669"/>
    <property type="project" value="UniProtKB-UniRule"/>
</dbReference>
<evidence type="ECO:0000256" key="16">
    <source>
        <dbReference type="RuleBase" id="RU004013"/>
    </source>
</evidence>
<keyword evidence="11 13" id="KW-0460">Magnesium</keyword>
<dbReference type="Gene3D" id="3.30.70.141">
    <property type="entry name" value="Nucleoside diphosphate kinase-like domain"/>
    <property type="match status" value="1"/>
</dbReference>
<evidence type="ECO:0000256" key="10">
    <source>
        <dbReference type="ARBA" id="ARBA00022840"/>
    </source>
</evidence>
<evidence type="ECO:0000256" key="5">
    <source>
        <dbReference type="ARBA" id="ARBA00022553"/>
    </source>
</evidence>
<comment type="catalytic activity">
    <reaction evidence="13 16">
        <text>a 2'-deoxyribonucleoside 5'-diphosphate + ATP = a 2'-deoxyribonucleoside 5'-triphosphate + ADP</text>
        <dbReference type="Rhea" id="RHEA:44640"/>
        <dbReference type="ChEBI" id="CHEBI:30616"/>
        <dbReference type="ChEBI" id="CHEBI:61560"/>
        <dbReference type="ChEBI" id="CHEBI:73316"/>
        <dbReference type="ChEBI" id="CHEBI:456216"/>
        <dbReference type="EC" id="2.7.4.6"/>
    </reaction>
</comment>
<evidence type="ECO:0000256" key="14">
    <source>
        <dbReference type="PROSITE-ProRule" id="PRU00706"/>
    </source>
</evidence>
<keyword evidence="8 13" id="KW-0547">Nucleotide-binding</keyword>
<organism evidence="18 19">
    <name type="scientific">Stieleria varia</name>
    <dbReference type="NCBI Taxonomy" id="2528005"/>
    <lineage>
        <taxon>Bacteria</taxon>
        <taxon>Pseudomonadati</taxon>
        <taxon>Planctomycetota</taxon>
        <taxon>Planctomycetia</taxon>
        <taxon>Pirellulales</taxon>
        <taxon>Pirellulaceae</taxon>
        <taxon>Stieleria</taxon>
    </lineage>
</organism>
<dbReference type="EMBL" id="SJPN01000008">
    <property type="protein sequence ID" value="TWT93893.1"/>
    <property type="molecule type" value="Genomic_DNA"/>
</dbReference>
<dbReference type="SMART" id="SM00562">
    <property type="entry name" value="NDK"/>
    <property type="match status" value="1"/>
</dbReference>
<feature type="binding site" evidence="13 14">
    <location>
        <position position="89"/>
    </location>
    <ligand>
        <name>ATP</name>
        <dbReference type="ChEBI" id="CHEBI:30616"/>
    </ligand>
</feature>
<name>A0A5C6A6C1_9BACT</name>
<evidence type="ECO:0000256" key="11">
    <source>
        <dbReference type="ARBA" id="ARBA00022842"/>
    </source>
</evidence>
<dbReference type="GO" id="GO:0006183">
    <property type="term" value="P:GTP biosynthetic process"/>
    <property type="evidence" value="ECO:0007669"/>
    <property type="project" value="UniProtKB-UniRule"/>
</dbReference>
<dbReference type="SUPFAM" id="SSF54919">
    <property type="entry name" value="Nucleoside diphosphate kinase, NDK"/>
    <property type="match status" value="1"/>
</dbReference>
<comment type="cofactor">
    <cofactor evidence="1 13">
        <name>Mg(2+)</name>
        <dbReference type="ChEBI" id="CHEBI:18420"/>
    </cofactor>
</comment>
<dbReference type="PANTHER" id="PTHR11349">
    <property type="entry name" value="NUCLEOSIDE DIPHOSPHATE KINASE"/>
    <property type="match status" value="1"/>
</dbReference>